<dbReference type="GO" id="GO:0006826">
    <property type="term" value="P:iron ion transport"/>
    <property type="evidence" value="ECO:0007669"/>
    <property type="project" value="UniProtKB-KW"/>
</dbReference>
<evidence type="ECO:0000256" key="1">
    <source>
        <dbReference type="ARBA" id="ARBA00004571"/>
    </source>
</evidence>
<dbReference type="Pfam" id="PF07715">
    <property type="entry name" value="Plug"/>
    <property type="match status" value="1"/>
</dbReference>
<protein>
    <submittedName>
        <fullName evidence="16">Iron complex outermembrane recepter protein</fullName>
    </submittedName>
</protein>
<evidence type="ECO:0000259" key="15">
    <source>
        <dbReference type="Pfam" id="PF07715"/>
    </source>
</evidence>
<feature type="signal peptide" evidence="13">
    <location>
        <begin position="1"/>
        <end position="26"/>
    </location>
</feature>
<evidence type="ECO:0000313" key="16">
    <source>
        <dbReference type="EMBL" id="SKB87955.1"/>
    </source>
</evidence>
<evidence type="ECO:0000256" key="3">
    <source>
        <dbReference type="ARBA" id="ARBA00022452"/>
    </source>
</evidence>
<evidence type="ECO:0000256" key="6">
    <source>
        <dbReference type="ARBA" id="ARBA00023004"/>
    </source>
</evidence>
<dbReference type="SUPFAM" id="SSF56935">
    <property type="entry name" value="Porins"/>
    <property type="match status" value="1"/>
</dbReference>
<dbReference type="PANTHER" id="PTHR32552">
    <property type="entry name" value="FERRICHROME IRON RECEPTOR-RELATED"/>
    <property type="match status" value="1"/>
</dbReference>
<keyword evidence="8 12" id="KW-0798">TonB box</keyword>
<feature type="chain" id="PRO_5012617375" evidence="13">
    <location>
        <begin position="27"/>
        <end position="744"/>
    </location>
</feature>
<keyword evidence="13" id="KW-0732">Signal</keyword>
<keyword evidence="3 11" id="KW-1134">Transmembrane beta strand</keyword>
<dbReference type="OrthoDB" id="7614057at2"/>
<dbReference type="InterPro" id="IPR000531">
    <property type="entry name" value="Beta-barrel_TonB"/>
</dbReference>
<dbReference type="RefSeq" id="WP_079649348.1">
    <property type="nucleotide sequence ID" value="NZ_FUYM01000007.1"/>
</dbReference>
<feature type="domain" description="TonB-dependent receptor plug" evidence="15">
    <location>
        <begin position="56"/>
        <end position="161"/>
    </location>
</feature>
<evidence type="ECO:0000256" key="11">
    <source>
        <dbReference type="PROSITE-ProRule" id="PRU01360"/>
    </source>
</evidence>
<proteinExistence type="inferred from homology"/>
<evidence type="ECO:0000259" key="14">
    <source>
        <dbReference type="Pfam" id="PF00593"/>
    </source>
</evidence>
<evidence type="ECO:0000256" key="5">
    <source>
        <dbReference type="ARBA" id="ARBA00022692"/>
    </source>
</evidence>
<keyword evidence="5 11" id="KW-0812">Transmembrane</keyword>
<keyword evidence="7" id="KW-0406">Ion transport</keyword>
<organism evidence="16 17">
    <name type="scientific">Rhizorhabdus histidinilytica</name>
    <dbReference type="NCBI Taxonomy" id="439228"/>
    <lineage>
        <taxon>Bacteria</taxon>
        <taxon>Pseudomonadati</taxon>
        <taxon>Pseudomonadota</taxon>
        <taxon>Alphaproteobacteria</taxon>
        <taxon>Sphingomonadales</taxon>
        <taxon>Sphingomonadaceae</taxon>
        <taxon>Rhizorhabdus</taxon>
    </lineage>
</organism>
<keyword evidence="9 11" id="KW-0472">Membrane</keyword>
<dbReference type="InterPro" id="IPR039426">
    <property type="entry name" value="TonB-dep_rcpt-like"/>
</dbReference>
<evidence type="ECO:0000256" key="10">
    <source>
        <dbReference type="ARBA" id="ARBA00023237"/>
    </source>
</evidence>
<dbReference type="Pfam" id="PF00593">
    <property type="entry name" value="TonB_dep_Rec_b-barrel"/>
    <property type="match status" value="1"/>
</dbReference>
<reference evidence="17" key="1">
    <citation type="submission" date="2017-02" db="EMBL/GenBank/DDBJ databases">
        <authorList>
            <person name="Varghese N."/>
            <person name="Submissions S."/>
        </authorList>
    </citation>
    <scope>NUCLEOTIDE SEQUENCE [LARGE SCALE GENOMIC DNA]</scope>
    <source>
        <strain evidence="17">UM2</strain>
    </source>
</reference>
<dbReference type="PANTHER" id="PTHR32552:SF81">
    <property type="entry name" value="TONB-DEPENDENT OUTER MEMBRANE RECEPTOR"/>
    <property type="match status" value="1"/>
</dbReference>
<evidence type="ECO:0000313" key="17">
    <source>
        <dbReference type="Proteomes" id="UP000189818"/>
    </source>
</evidence>
<keyword evidence="4" id="KW-0410">Iron transport</keyword>
<dbReference type="InterPro" id="IPR036942">
    <property type="entry name" value="Beta-barrel_TonB_sf"/>
</dbReference>
<dbReference type="InterPro" id="IPR006311">
    <property type="entry name" value="TAT_signal"/>
</dbReference>
<dbReference type="InterPro" id="IPR012910">
    <property type="entry name" value="Plug_dom"/>
</dbReference>
<keyword evidence="17" id="KW-1185">Reference proteome</keyword>
<dbReference type="PROSITE" id="PS52016">
    <property type="entry name" value="TONB_DEPENDENT_REC_3"/>
    <property type="match status" value="1"/>
</dbReference>
<dbReference type="EMBL" id="FUYM01000007">
    <property type="protein sequence ID" value="SKB87955.1"/>
    <property type="molecule type" value="Genomic_DNA"/>
</dbReference>
<name>A0A1T5EVH5_9SPHN</name>
<dbReference type="GO" id="GO:0009279">
    <property type="term" value="C:cell outer membrane"/>
    <property type="evidence" value="ECO:0007669"/>
    <property type="project" value="UniProtKB-SubCell"/>
</dbReference>
<keyword evidence="10 11" id="KW-0998">Cell outer membrane</keyword>
<accession>A0A1T5EVH5</accession>
<gene>
    <name evidence="16" type="ORF">SAMN06295920_107264</name>
</gene>
<sequence>MREISRARFVGMLLAGVVLSAVPAYAQDTTSPAAEAPEGGLADIVVTAEKRPSIAQRAPIALSVITSEAIKRQGVGNVADLTTLTPSVGFSQNGPSTVITVRGVSSRDTNQLGDPAVSISLDGFYFQRSLGLNIALFDLERVEALRGPQGTLLGRNATGGALNIITAKPTDDFSAALTGEVGNYDLIATQGYVNIPVNDKVKLRASFMTRDRDGYRHNAPARDGDDDHSRAARLHLLFQPTDRWDVLLTGEYSHQDGVGQVIQPVAHRFLPNGQLDTSRVDIPGDGKRFSVSPGSFIRLNSYNVRWNTNYDLDFATLTYLGGYRSLKFANVRPLGADYNTNRRNLTFDQHERPRSWNHELRLSSKSDTPLIWQAGLYYFREKNSTVSLFRDFRVPGQFPTPTACLCEPGVELQIFRKPDLLLQSKAVFGQASYAITERFRIEGGARYSSDKKHNLNAVNLATNVNTYLNTGAINYVSNPPTATRLSSHRTTFHAAANYQWTPRNLLYAKYDTGYKSGGFTDLQVYGPENITAWEVGSKNRFFNNTLQLNLSAFLYRYKDQQVQQQITLPSGGIGTGTVNAGASKLYGGDIDIVYQVTPNDRIELFGAYLHARFTDFVAVVNGRNQQLAGNRLQQAPDWVFNAGYEHVFPVGDGSITTRLQTHYESKSYFTFTNYEADKQPGYMRSDIIVTYTAPDDRWRLEGYVRNLEDKLIFSNADVVSTTYVSYRYQYQAPRTYGARLTVNF</sequence>
<comment type="subcellular location">
    <subcellularLocation>
        <location evidence="1 11">Cell outer membrane</location>
        <topology evidence="1 11">Multi-pass membrane protein</topology>
    </subcellularLocation>
</comment>
<evidence type="ECO:0000256" key="12">
    <source>
        <dbReference type="RuleBase" id="RU003357"/>
    </source>
</evidence>
<keyword evidence="6" id="KW-0408">Iron</keyword>
<dbReference type="PROSITE" id="PS51318">
    <property type="entry name" value="TAT"/>
    <property type="match status" value="1"/>
</dbReference>
<evidence type="ECO:0000256" key="7">
    <source>
        <dbReference type="ARBA" id="ARBA00023065"/>
    </source>
</evidence>
<evidence type="ECO:0000256" key="9">
    <source>
        <dbReference type="ARBA" id="ARBA00023136"/>
    </source>
</evidence>
<evidence type="ECO:0000256" key="2">
    <source>
        <dbReference type="ARBA" id="ARBA00022448"/>
    </source>
</evidence>
<dbReference type="STRING" id="439228.SAMN06295920_107264"/>
<keyword evidence="2 11" id="KW-0813">Transport</keyword>
<evidence type="ECO:0000256" key="13">
    <source>
        <dbReference type="SAM" id="SignalP"/>
    </source>
</evidence>
<dbReference type="Gene3D" id="2.40.170.20">
    <property type="entry name" value="TonB-dependent receptor, beta-barrel domain"/>
    <property type="match status" value="1"/>
</dbReference>
<evidence type="ECO:0000256" key="8">
    <source>
        <dbReference type="ARBA" id="ARBA00023077"/>
    </source>
</evidence>
<dbReference type="Proteomes" id="UP000189818">
    <property type="component" value="Unassembled WGS sequence"/>
</dbReference>
<dbReference type="AlphaFoldDB" id="A0A1T5EVH5"/>
<comment type="similarity">
    <text evidence="11 12">Belongs to the TonB-dependent receptor family.</text>
</comment>
<feature type="domain" description="TonB-dependent receptor-like beta-barrel" evidence="14">
    <location>
        <begin position="297"/>
        <end position="707"/>
    </location>
</feature>
<evidence type="ECO:0000256" key="4">
    <source>
        <dbReference type="ARBA" id="ARBA00022496"/>
    </source>
</evidence>